<dbReference type="SMART" id="SM00052">
    <property type="entry name" value="EAL"/>
    <property type="match status" value="1"/>
</dbReference>
<dbReference type="InterPro" id="IPR052340">
    <property type="entry name" value="RNase_Y/CdgJ"/>
</dbReference>
<dbReference type="PROSITE" id="PS51833">
    <property type="entry name" value="HDOD"/>
    <property type="match status" value="1"/>
</dbReference>
<dbReference type="InterPro" id="IPR014408">
    <property type="entry name" value="dGMP_Pdiesterase_EAL/HD-GYP"/>
</dbReference>
<dbReference type="InterPro" id="IPR001633">
    <property type="entry name" value="EAL_dom"/>
</dbReference>
<dbReference type="Proteomes" id="UP000885986">
    <property type="component" value="Unassembled WGS sequence"/>
</dbReference>
<gene>
    <name evidence="3" type="ORF">ENN98_08785</name>
</gene>
<dbReference type="InterPro" id="IPR013976">
    <property type="entry name" value="HDOD"/>
</dbReference>
<sequence>MNPSSSEIFVARQPIFKRNKEVFAYELLFRSSLANFFDPSQVGGEQATSKVITSSFLLIGLPRLAGGKKVFVNFTEDLLLRGFPTLFPRHEIVVEILEDVRVSRQVLAACEALVRRGYVMALDDFLFGKNLLPLVGLARIIKFDIRQLSREGLARQVATVLRHNPKLKLLAEKIETDGEFEYCKKLGFSLFQGYFFSRPKIVSGRDISGSKLHYLQILRLIQDENYNFEQLATIITRDASLAYKLLKYVNSAYFARAQEISAIKGAVIMLGENNLRQWLSLMMLSYIADDKPTELLRQTIIRGSFCEQIAGLISPQPADSGPFHTAGMFSLLPAMLDKNMADILAEISLAAEVVEALLDRGDGMVTLALRLVIAYEKGEWQMAEEISRMLRIDFAALPPLFARSLDHLEAFDVSA</sequence>
<protein>
    <submittedName>
        <fullName evidence="3">HDOD domain-containing protein</fullName>
    </submittedName>
</protein>
<evidence type="ECO:0000313" key="3">
    <source>
        <dbReference type="EMBL" id="HET98754.1"/>
    </source>
</evidence>
<dbReference type="AlphaFoldDB" id="A0A7C2TLV7"/>
<organism evidence="3">
    <name type="scientific">Desulfurivibrio alkaliphilus</name>
    <dbReference type="NCBI Taxonomy" id="427923"/>
    <lineage>
        <taxon>Bacteria</taxon>
        <taxon>Pseudomonadati</taxon>
        <taxon>Thermodesulfobacteriota</taxon>
        <taxon>Desulfobulbia</taxon>
        <taxon>Desulfobulbales</taxon>
        <taxon>Desulfobulbaceae</taxon>
        <taxon>Desulfurivibrio</taxon>
    </lineage>
</organism>
<proteinExistence type="predicted"/>
<dbReference type="Pfam" id="PF08668">
    <property type="entry name" value="HDOD"/>
    <property type="match status" value="1"/>
</dbReference>
<name>A0A7C2TLV7_9BACT</name>
<dbReference type="PANTHER" id="PTHR33525:SF4">
    <property type="entry name" value="CYCLIC DI-GMP PHOSPHODIESTERASE CDGJ"/>
    <property type="match status" value="1"/>
</dbReference>
<dbReference type="Gene3D" id="3.20.20.450">
    <property type="entry name" value="EAL domain"/>
    <property type="match status" value="1"/>
</dbReference>
<dbReference type="SUPFAM" id="SSF109604">
    <property type="entry name" value="HD-domain/PDEase-like"/>
    <property type="match status" value="1"/>
</dbReference>
<feature type="domain" description="EAL" evidence="1">
    <location>
        <begin position="1"/>
        <end position="213"/>
    </location>
</feature>
<evidence type="ECO:0000259" key="2">
    <source>
        <dbReference type="PROSITE" id="PS51833"/>
    </source>
</evidence>
<dbReference type="SUPFAM" id="SSF141868">
    <property type="entry name" value="EAL domain-like"/>
    <property type="match status" value="1"/>
</dbReference>
<dbReference type="PANTHER" id="PTHR33525">
    <property type="match status" value="1"/>
</dbReference>
<evidence type="ECO:0000259" key="1">
    <source>
        <dbReference type="PROSITE" id="PS50883"/>
    </source>
</evidence>
<dbReference type="PIRSF" id="PIRSF003180">
    <property type="entry name" value="DiGMPpdiest_YuxH"/>
    <property type="match status" value="1"/>
</dbReference>
<feature type="domain" description="HDOD" evidence="2">
    <location>
        <begin position="207"/>
        <end position="396"/>
    </location>
</feature>
<dbReference type="EMBL" id="DSDS01000198">
    <property type="protein sequence ID" value="HET98754.1"/>
    <property type="molecule type" value="Genomic_DNA"/>
</dbReference>
<dbReference type="InterPro" id="IPR035919">
    <property type="entry name" value="EAL_sf"/>
</dbReference>
<dbReference type="Gene3D" id="1.10.3210.10">
    <property type="entry name" value="Hypothetical protein af1432"/>
    <property type="match status" value="1"/>
</dbReference>
<dbReference type="Pfam" id="PF00563">
    <property type="entry name" value="EAL"/>
    <property type="match status" value="1"/>
</dbReference>
<reference evidence="3" key="1">
    <citation type="journal article" date="2020" name="mSystems">
        <title>Genome- and Community-Level Interaction Insights into Carbon Utilization and Element Cycling Functions of Hydrothermarchaeota in Hydrothermal Sediment.</title>
        <authorList>
            <person name="Zhou Z."/>
            <person name="Liu Y."/>
            <person name="Xu W."/>
            <person name="Pan J."/>
            <person name="Luo Z.H."/>
            <person name="Li M."/>
        </authorList>
    </citation>
    <scope>NUCLEOTIDE SEQUENCE [LARGE SCALE GENOMIC DNA]</scope>
    <source>
        <strain evidence="3">SpSt-1224</strain>
    </source>
</reference>
<dbReference type="PROSITE" id="PS50883">
    <property type="entry name" value="EAL"/>
    <property type="match status" value="1"/>
</dbReference>
<comment type="caution">
    <text evidence="3">The sequence shown here is derived from an EMBL/GenBank/DDBJ whole genome shotgun (WGS) entry which is preliminary data.</text>
</comment>
<accession>A0A7C2TLV7</accession>